<name>A0A494TA60_SPHPE</name>
<keyword evidence="2" id="KW-1003">Cell membrane</keyword>
<feature type="transmembrane region" description="Helical" evidence="7">
    <location>
        <begin position="289"/>
        <end position="317"/>
    </location>
</feature>
<feature type="transmembrane region" description="Helical" evidence="7">
    <location>
        <begin position="229"/>
        <end position="246"/>
    </location>
</feature>
<feature type="transmembrane region" description="Helical" evidence="7">
    <location>
        <begin position="75"/>
        <end position="97"/>
    </location>
</feature>
<dbReference type="AlphaFoldDB" id="A0A494TA60"/>
<dbReference type="InterPro" id="IPR017039">
    <property type="entry name" value="Virul_fac_BrkB"/>
</dbReference>
<dbReference type="Pfam" id="PF03631">
    <property type="entry name" value="Virul_fac_BrkB"/>
    <property type="match status" value="1"/>
</dbReference>
<accession>A0A494TA60</accession>
<keyword evidence="9" id="KW-1185">Reference proteome</keyword>
<dbReference type="EMBL" id="CP032829">
    <property type="protein sequence ID" value="AYJ86319.1"/>
    <property type="molecule type" value="Genomic_DNA"/>
</dbReference>
<reference evidence="8 9" key="1">
    <citation type="submission" date="2018-09" db="EMBL/GenBank/DDBJ databases">
        <title>Sphingomonas peninsula sp. nov., isolated from fildes peninsula, Antarctic soil.</title>
        <authorList>
            <person name="Yingchao G."/>
        </authorList>
    </citation>
    <scope>NUCLEOTIDE SEQUENCE [LARGE SCALE GENOMIC DNA]</scope>
    <source>
        <strain evidence="8 9">YZ-8</strain>
    </source>
</reference>
<organism evidence="8 9">
    <name type="scientific">Sphingomonas paeninsulae</name>
    <dbReference type="NCBI Taxonomy" id="2319844"/>
    <lineage>
        <taxon>Bacteria</taxon>
        <taxon>Pseudomonadati</taxon>
        <taxon>Pseudomonadota</taxon>
        <taxon>Alphaproteobacteria</taxon>
        <taxon>Sphingomonadales</taxon>
        <taxon>Sphingomonadaceae</taxon>
        <taxon>Sphingomonas</taxon>
    </lineage>
</organism>
<evidence type="ECO:0000313" key="8">
    <source>
        <dbReference type="EMBL" id="AYJ86319.1"/>
    </source>
</evidence>
<evidence type="ECO:0000313" key="9">
    <source>
        <dbReference type="Proteomes" id="UP000276254"/>
    </source>
</evidence>
<evidence type="ECO:0000256" key="1">
    <source>
        <dbReference type="ARBA" id="ARBA00004651"/>
    </source>
</evidence>
<dbReference type="RefSeq" id="WP_121152944.1">
    <property type="nucleotide sequence ID" value="NZ_CP032829.1"/>
</dbReference>
<feature type="region of interest" description="Disordered" evidence="6">
    <location>
        <begin position="1"/>
        <end position="38"/>
    </location>
</feature>
<feature type="transmembrane region" description="Helical" evidence="7">
    <location>
        <begin position="134"/>
        <end position="153"/>
    </location>
</feature>
<sequence>MSDNCPPKNSPDAACHAPDTSPQSPEARREQADAGNSEAVEHKLGNLGPFATAYEVSKRVVVGVFSDGFIHAGNLAYLTLLTLFPFFIVIAALASVFGRSEDSIHAINSVLLGMPPTVQTLLRQPIHDVLTQKTGWLLLIGGLVGLWTAGSFIETIRDILRRAYGSAYTNPFWQYRLTSIGIIIAAVILMMLAFSAQVVMTAAEQFIYHVIPFAGRFVGWIQLSRLVPLFVAFVALYLLFWSLTPSHYRFSKCPKWPGALFTAVWWFGSLAVLPFILSKLSNYDATYGSLAGVIIALIFFWFVGLGIVIGAHLNAALAEPPISTLKKDQRRDLETQ</sequence>
<keyword evidence="3 7" id="KW-0812">Transmembrane</keyword>
<keyword evidence="5 7" id="KW-0472">Membrane</keyword>
<evidence type="ECO:0000256" key="6">
    <source>
        <dbReference type="SAM" id="MobiDB-lite"/>
    </source>
</evidence>
<dbReference type="PANTHER" id="PTHR30213:SF0">
    <property type="entry name" value="UPF0761 MEMBRANE PROTEIN YIHY"/>
    <property type="match status" value="1"/>
</dbReference>
<proteinExistence type="predicted"/>
<gene>
    <name evidence="8" type="ORF">D3Y57_10540</name>
</gene>
<dbReference type="PANTHER" id="PTHR30213">
    <property type="entry name" value="INNER MEMBRANE PROTEIN YHJD"/>
    <property type="match status" value="1"/>
</dbReference>
<evidence type="ECO:0000256" key="5">
    <source>
        <dbReference type="ARBA" id="ARBA00023136"/>
    </source>
</evidence>
<evidence type="ECO:0000256" key="3">
    <source>
        <dbReference type="ARBA" id="ARBA00022692"/>
    </source>
</evidence>
<evidence type="ECO:0000256" key="7">
    <source>
        <dbReference type="SAM" id="Phobius"/>
    </source>
</evidence>
<feature type="transmembrane region" description="Helical" evidence="7">
    <location>
        <begin position="173"/>
        <end position="194"/>
    </location>
</feature>
<comment type="subcellular location">
    <subcellularLocation>
        <location evidence="1">Cell membrane</location>
        <topology evidence="1">Multi-pass membrane protein</topology>
    </subcellularLocation>
</comment>
<dbReference type="OrthoDB" id="9781030at2"/>
<keyword evidence="4 7" id="KW-1133">Transmembrane helix</keyword>
<evidence type="ECO:0000256" key="4">
    <source>
        <dbReference type="ARBA" id="ARBA00022989"/>
    </source>
</evidence>
<dbReference type="NCBIfam" id="TIGR00765">
    <property type="entry name" value="yihY_not_rbn"/>
    <property type="match status" value="1"/>
</dbReference>
<protein>
    <submittedName>
        <fullName evidence="8">YihY/virulence factor BrkB family protein</fullName>
    </submittedName>
</protein>
<evidence type="ECO:0000256" key="2">
    <source>
        <dbReference type="ARBA" id="ARBA00022475"/>
    </source>
</evidence>
<dbReference type="Proteomes" id="UP000276254">
    <property type="component" value="Chromosome"/>
</dbReference>
<dbReference type="GO" id="GO:0005886">
    <property type="term" value="C:plasma membrane"/>
    <property type="evidence" value="ECO:0007669"/>
    <property type="project" value="UniProtKB-SubCell"/>
</dbReference>
<feature type="transmembrane region" description="Helical" evidence="7">
    <location>
        <begin position="258"/>
        <end position="277"/>
    </location>
</feature>
<dbReference type="KEGG" id="spha:D3Y57_10540"/>